<evidence type="ECO:0000313" key="3">
    <source>
        <dbReference type="Proteomes" id="UP000239861"/>
    </source>
</evidence>
<accession>A0AB36ZTY2</accession>
<dbReference type="Proteomes" id="UP000239861">
    <property type="component" value="Unassembled WGS sequence"/>
</dbReference>
<dbReference type="GO" id="GO:0016740">
    <property type="term" value="F:transferase activity"/>
    <property type="evidence" value="ECO:0007669"/>
    <property type="project" value="UniProtKB-KW"/>
</dbReference>
<dbReference type="Pfam" id="PF00535">
    <property type="entry name" value="Glycos_transf_2"/>
    <property type="match status" value="1"/>
</dbReference>
<dbReference type="Gene3D" id="3.90.550.10">
    <property type="entry name" value="Spore Coat Polysaccharide Biosynthesis Protein SpsA, Chain A"/>
    <property type="match status" value="1"/>
</dbReference>
<keyword evidence="2" id="KW-0808">Transferase</keyword>
<dbReference type="EMBL" id="PTIW01000032">
    <property type="protein sequence ID" value="PPK59398.1"/>
    <property type="molecule type" value="Genomic_DNA"/>
</dbReference>
<feature type="domain" description="Glycosyltransferase 2-like" evidence="1">
    <location>
        <begin position="9"/>
        <end position="173"/>
    </location>
</feature>
<dbReference type="PANTHER" id="PTHR48090">
    <property type="entry name" value="UNDECAPRENYL-PHOSPHATE 4-DEOXY-4-FORMAMIDO-L-ARABINOSE TRANSFERASE-RELATED"/>
    <property type="match status" value="1"/>
</dbReference>
<proteinExistence type="predicted"/>
<dbReference type="AlphaFoldDB" id="A0AB36ZTY2"/>
<reference evidence="2 3" key="1">
    <citation type="submission" date="2018-02" db="EMBL/GenBank/DDBJ databases">
        <title>Subsurface microbial communities from deep shales in Ohio and West Virginia, USA.</title>
        <authorList>
            <person name="Wrighton K."/>
        </authorList>
    </citation>
    <scope>NUCLEOTIDE SEQUENCE [LARGE SCALE GENOMIC DNA]</scope>
    <source>
        <strain evidence="2 3">MARC-MIP3H16</strain>
    </source>
</reference>
<dbReference type="PANTHER" id="PTHR48090:SF7">
    <property type="entry name" value="RFBJ PROTEIN"/>
    <property type="match status" value="1"/>
</dbReference>
<dbReference type="InterPro" id="IPR029044">
    <property type="entry name" value="Nucleotide-diphossugar_trans"/>
</dbReference>
<dbReference type="CDD" id="cd04179">
    <property type="entry name" value="DPM_DPG-synthase_like"/>
    <property type="match status" value="1"/>
</dbReference>
<evidence type="ECO:0000259" key="1">
    <source>
        <dbReference type="Pfam" id="PF00535"/>
    </source>
</evidence>
<name>A0AB36ZTY2_9BACT</name>
<evidence type="ECO:0000313" key="2">
    <source>
        <dbReference type="EMBL" id="PPK59398.1"/>
    </source>
</evidence>
<gene>
    <name evidence="2" type="ORF">B0F89_13233</name>
</gene>
<dbReference type="RefSeq" id="WP_104412685.1">
    <property type="nucleotide sequence ID" value="NZ_PTIW01000032.1"/>
</dbReference>
<organism evidence="2 3">
    <name type="scientific">Malaciobacter marinus</name>
    <dbReference type="NCBI Taxonomy" id="505249"/>
    <lineage>
        <taxon>Bacteria</taxon>
        <taxon>Pseudomonadati</taxon>
        <taxon>Campylobacterota</taxon>
        <taxon>Epsilonproteobacteria</taxon>
        <taxon>Campylobacterales</taxon>
        <taxon>Arcobacteraceae</taxon>
        <taxon>Malaciobacter</taxon>
    </lineage>
</organism>
<comment type="caution">
    <text evidence="2">The sequence shown here is derived from an EMBL/GenBank/DDBJ whole genome shotgun (WGS) entry which is preliminary data.</text>
</comment>
<protein>
    <submittedName>
        <fullName evidence="2">Glycosyl transferase family 2</fullName>
    </submittedName>
</protein>
<dbReference type="InterPro" id="IPR001173">
    <property type="entry name" value="Glyco_trans_2-like"/>
</dbReference>
<dbReference type="SUPFAM" id="SSF53448">
    <property type="entry name" value="Nucleotide-diphospho-sugar transferases"/>
    <property type="match status" value="1"/>
</dbReference>
<sequence length="203" mass="22806">MIGNNLKISVVIPSYKVDKHIENVIKNIPNFVNNIIVVDDKCPQNSGKIAEDLDDKRVIVCYHSENSGVGGAVVTGYKKALELDIDIVIKIDGDGQMDVNYMQQLIQPLLDGRADYTKGNRFTDFKALRKMPKIRLFGNSGLSFLVKAASGYWNLMDPTNGYTAINKHALEELDLDNIAKRYFFESDMLINLNIESHLQIQPS</sequence>
<dbReference type="InterPro" id="IPR050256">
    <property type="entry name" value="Glycosyltransferase_2"/>
</dbReference>